<keyword evidence="2" id="KW-1185">Reference proteome</keyword>
<reference evidence="1" key="2">
    <citation type="submission" date="2023-08" db="EMBL/GenBank/DDBJ databases">
        <authorList>
            <person name="Luo J."/>
        </authorList>
    </citation>
    <scope>NUCLEOTIDE SEQUENCE</scope>
    <source>
        <strain evidence="1">DSM 25064</strain>
    </source>
</reference>
<evidence type="ECO:0008006" key="3">
    <source>
        <dbReference type="Google" id="ProtNLM"/>
    </source>
</evidence>
<evidence type="ECO:0000313" key="1">
    <source>
        <dbReference type="EMBL" id="MDP1519754.1"/>
    </source>
</evidence>
<dbReference type="AlphaFoldDB" id="A0AAW8B2K6"/>
<reference evidence="1" key="1">
    <citation type="journal article" date="2010" name="Int. J. Syst. Evol. Microbiol.">
        <title>Porticoccus litoralis gen. nov., sp. nov., a gammaproteobacterium isolated from the Yellow Sea.</title>
        <authorList>
            <person name="Oh H.M."/>
            <person name="Kim H."/>
            <person name="Kim K.M."/>
            <person name="Min G.S."/>
            <person name="Cho J.C."/>
        </authorList>
    </citation>
    <scope>NUCLEOTIDE SEQUENCE</scope>
    <source>
        <strain evidence="1">DSM 25064</strain>
    </source>
</reference>
<organism evidence="1 2">
    <name type="scientific">Porticoccus litoralis</name>
    <dbReference type="NCBI Taxonomy" id="434086"/>
    <lineage>
        <taxon>Bacteria</taxon>
        <taxon>Pseudomonadati</taxon>
        <taxon>Pseudomonadota</taxon>
        <taxon>Gammaproteobacteria</taxon>
        <taxon>Cellvibrionales</taxon>
        <taxon>Porticoccaceae</taxon>
        <taxon>Porticoccus</taxon>
    </lineage>
</organism>
<protein>
    <recommendedName>
        <fullName evidence="3">Citryl-CoA lyase</fullName>
    </recommendedName>
</protein>
<evidence type="ECO:0000313" key="2">
    <source>
        <dbReference type="Proteomes" id="UP001178354"/>
    </source>
</evidence>
<sequence>MNEKQPEQITTKIWRETAEEDNPFAASACFCAGYDVYGDLLGKATYIEYLYVLFKLERPTSSQAKLLEGLAVALANPGPRDHSVRAAMCAGVGGSTHASALIGALSVGAGNLGGGHEILTAVQYWSACGTDISAWSRLIKEPPEHDHADVWTVMEHPPGFDPNGVSCATPVKQTLEYLASAGQGACLSWLLCNRKKLEEIAGLPLAMSGVAAAAMADLEFSPEQAEMLYLLLRLPGAAVHSLEQEKLGWRKYPFFADGLKLLNDPGPVADEPSVVSP</sequence>
<comment type="caution">
    <text evidence="1">The sequence shown here is derived from an EMBL/GenBank/DDBJ whole genome shotgun (WGS) entry which is preliminary data.</text>
</comment>
<dbReference type="RefSeq" id="WP_305169263.1">
    <property type="nucleotide sequence ID" value="NZ_JAUUUU010000001.1"/>
</dbReference>
<name>A0AAW8B2K6_9GAMM</name>
<dbReference type="EMBL" id="JAUUUU010000001">
    <property type="protein sequence ID" value="MDP1519754.1"/>
    <property type="molecule type" value="Genomic_DNA"/>
</dbReference>
<proteinExistence type="predicted"/>
<gene>
    <name evidence="1" type="ORF">Q8A57_02090</name>
</gene>
<accession>A0AAW8B2K6</accession>
<dbReference type="Proteomes" id="UP001178354">
    <property type="component" value="Unassembled WGS sequence"/>
</dbReference>